<dbReference type="EMBL" id="MH992123">
    <property type="protein sequence ID" value="AYR04190.1"/>
    <property type="molecule type" value="Genomic_DNA"/>
</dbReference>
<protein>
    <submittedName>
        <fullName evidence="1">Uncharacterized protein</fullName>
    </submittedName>
</protein>
<reference evidence="1 2" key="1">
    <citation type="submission" date="2018-09" db="EMBL/GenBank/DDBJ databases">
        <authorList>
            <person name="Bringhurst R.M."/>
        </authorList>
    </citation>
    <scope>NUCLEOTIDE SEQUENCE [LARGE SCALE GENOMIC DNA]</scope>
</reference>
<proteinExistence type="predicted"/>
<dbReference type="Proteomes" id="UP000281968">
    <property type="component" value="Segment"/>
</dbReference>
<name>A0A3G3MC48_9CAUD</name>
<evidence type="ECO:0000313" key="2">
    <source>
        <dbReference type="Proteomes" id="UP000281968"/>
    </source>
</evidence>
<organism evidence="1 2">
    <name type="scientific">Escherichia phage OLB145</name>
    <dbReference type="NCBI Taxonomy" id="2448910"/>
    <lineage>
        <taxon>Viruses</taxon>
        <taxon>Duplodnaviria</taxon>
        <taxon>Heunggongvirae</taxon>
        <taxon>Uroviricota</taxon>
        <taxon>Caudoviricetes</taxon>
        <taxon>Schitoviridae</taxon>
        <taxon>Enquatrovirinae</taxon>
        <taxon>Enquatrovirus</taxon>
        <taxon>Enquatrovirus N4</taxon>
    </lineage>
</organism>
<accession>A0A3G3MC48</accession>
<sequence length="69" mass="7977">MQTKDKKDLERLLRVYGDYALLAEITNIIEEDCRNGYANNPQAIIHRDAVVLREAVSKMQALHPLRQRA</sequence>
<evidence type="ECO:0000313" key="1">
    <source>
        <dbReference type="EMBL" id="AYR04190.1"/>
    </source>
</evidence>